<dbReference type="InterPro" id="IPR036705">
    <property type="entry name" value="Ribosyl_crysJ1_sf"/>
</dbReference>
<feature type="binding site" evidence="1">
    <location>
        <position position="54"/>
    </location>
    <ligand>
        <name>Mg(2+)</name>
        <dbReference type="ChEBI" id="CHEBI:18420"/>
        <label>1</label>
    </ligand>
</feature>
<keyword evidence="1" id="KW-0460">Magnesium</keyword>
<keyword evidence="3" id="KW-1185">Reference proteome</keyword>
<dbReference type="Gene3D" id="1.10.4080.10">
    <property type="entry name" value="ADP-ribosylation/Crystallin J1"/>
    <property type="match status" value="1"/>
</dbReference>
<comment type="caution">
    <text evidence="2">The sequence shown here is derived from an EMBL/GenBank/DDBJ whole genome shotgun (WGS) entry which is preliminary data.</text>
</comment>
<dbReference type="Pfam" id="PF03747">
    <property type="entry name" value="ADP_ribosyl_GH"/>
    <property type="match status" value="1"/>
</dbReference>
<dbReference type="InterPro" id="IPR005502">
    <property type="entry name" value="Ribosyl_crysJ1"/>
</dbReference>
<evidence type="ECO:0000313" key="2">
    <source>
        <dbReference type="EMBL" id="NMO17966.1"/>
    </source>
</evidence>
<dbReference type="GO" id="GO:0046872">
    <property type="term" value="F:metal ion binding"/>
    <property type="evidence" value="ECO:0007669"/>
    <property type="project" value="UniProtKB-KW"/>
</dbReference>
<dbReference type="PANTHER" id="PTHR16222">
    <property type="entry name" value="ADP-RIBOSYLGLYCOHYDROLASE"/>
    <property type="match status" value="1"/>
</dbReference>
<dbReference type="InterPro" id="IPR050792">
    <property type="entry name" value="ADP-ribosylglycohydrolase"/>
</dbReference>
<gene>
    <name evidence="2" type="ORF">HG543_24355</name>
</gene>
<protein>
    <submittedName>
        <fullName evidence="2">Crystallin J1</fullName>
    </submittedName>
</protein>
<dbReference type="PANTHER" id="PTHR16222:SF12">
    <property type="entry name" value="ADP-RIBOSYLGLYCOHYDROLASE-RELATED"/>
    <property type="match status" value="1"/>
</dbReference>
<dbReference type="RefSeq" id="WP_169347242.1">
    <property type="nucleotide sequence ID" value="NZ_JABBJJ010000116.1"/>
</dbReference>
<keyword evidence="1" id="KW-0479">Metal-binding</keyword>
<feature type="binding site" evidence="1">
    <location>
        <position position="53"/>
    </location>
    <ligand>
        <name>Mg(2+)</name>
        <dbReference type="ChEBI" id="CHEBI:18420"/>
        <label>1</label>
    </ligand>
</feature>
<comment type="cofactor">
    <cofactor evidence="1">
        <name>Mg(2+)</name>
        <dbReference type="ChEBI" id="CHEBI:18420"/>
    </cofactor>
    <text evidence="1">Binds 2 magnesium ions per subunit.</text>
</comment>
<proteinExistence type="predicted"/>
<dbReference type="AlphaFoldDB" id="A0A848LJV0"/>
<feature type="binding site" evidence="1">
    <location>
        <position position="55"/>
    </location>
    <ligand>
        <name>Mg(2+)</name>
        <dbReference type="ChEBI" id="CHEBI:18420"/>
        <label>1</label>
    </ligand>
</feature>
<organism evidence="2 3">
    <name type="scientific">Pyxidicoccus fallax</name>
    <dbReference type="NCBI Taxonomy" id="394095"/>
    <lineage>
        <taxon>Bacteria</taxon>
        <taxon>Pseudomonadati</taxon>
        <taxon>Myxococcota</taxon>
        <taxon>Myxococcia</taxon>
        <taxon>Myxococcales</taxon>
        <taxon>Cystobacterineae</taxon>
        <taxon>Myxococcaceae</taxon>
        <taxon>Pyxidicoccus</taxon>
    </lineage>
</organism>
<feature type="binding site" evidence="1">
    <location>
        <position position="268"/>
    </location>
    <ligand>
        <name>Mg(2+)</name>
        <dbReference type="ChEBI" id="CHEBI:18420"/>
        <label>1</label>
    </ligand>
</feature>
<evidence type="ECO:0000313" key="3">
    <source>
        <dbReference type="Proteomes" id="UP000518300"/>
    </source>
</evidence>
<evidence type="ECO:0000256" key="1">
    <source>
        <dbReference type="PIRSR" id="PIRSR605502-1"/>
    </source>
</evidence>
<accession>A0A848LJV0</accession>
<feature type="binding site" evidence="1">
    <location>
        <position position="265"/>
    </location>
    <ligand>
        <name>Mg(2+)</name>
        <dbReference type="ChEBI" id="CHEBI:18420"/>
        <label>1</label>
    </ligand>
</feature>
<dbReference type="Proteomes" id="UP000518300">
    <property type="component" value="Unassembled WGS sequence"/>
</dbReference>
<reference evidence="2 3" key="1">
    <citation type="submission" date="2020-04" db="EMBL/GenBank/DDBJ databases">
        <title>Draft genome of Pyxidicoccus fallax type strain.</title>
        <authorList>
            <person name="Whitworth D.E."/>
        </authorList>
    </citation>
    <scope>NUCLEOTIDE SEQUENCE [LARGE SCALE GENOMIC DNA]</scope>
    <source>
        <strain evidence="2 3">DSM 14698</strain>
    </source>
</reference>
<feature type="binding site" evidence="1">
    <location>
        <position position="267"/>
    </location>
    <ligand>
        <name>Mg(2+)</name>
        <dbReference type="ChEBI" id="CHEBI:18420"/>
        <label>1</label>
    </ligand>
</feature>
<dbReference type="SUPFAM" id="SSF101478">
    <property type="entry name" value="ADP-ribosylglycohydrolase"/>
    <property type="match status" value="1"/>
</dbReference>
<dbReference type="EMBL" id="JABBJJ010000116">
    <property type="protein sequence ID" value="NMO17966.1"/>
    <property type="molecule type" value="Genomic_DNA"/>
</dbReference>
<name>A0A848LJV0_9BACT</name>
<sequence>MDLAPPTPRERAALSLLGLSVGDAFGEQFFRPPDEEERLLALRTPPPAPWPYTDDTEMALSVVAELWRYGAIDRDRLALGFARHYDGSRGYGPAMHRVLRAVREGEPWADVTRREFSAQGSWGNGAAMRAGPLGAFFAGDMDAVVEQAHRSAEVTHAHPEAIAGAIAVAVAAAMAWGERAEPSRLGRPEFLEQLLPFIPESDVRSRIRKARALPATASVPFAVSVLGNGTALSAQDTVPFALWCAGAHLDDFEQALWLAVSGGGDRDTLCAMVGSIVVLAAGKERVPSAWLAAREPLPDWPFESP</sequence>